<evidence type="ECO:0000313" key="1">
    <source>
        <dbReference type="EMBL" id="QBH15244.1"/>
    </source>
</evidence>
<dbReference type="EMBL" id="QLNI01000035">
    <property type="protein sequence ID" value="RAM00926.1"/>
    <property type="molecule type" value="Genomic_DNA"/>
</dbReference>
<keyword evidence="4" id="KW-1185">Reference proteome</keyword>
<proteinExistence type="predicted"/>
<gene>
    <name evidence="2" type="ORF">DO021_16285</name>
    <name evidence="1" type="ORF">EYB58_21395</name>
</gene>
<evidence type="ECO:0000313" key="2">
    <source>
        <dbReference type="EMBL" id="RAM00926.1"/>
    </source>
</evidence>
<name>A0A328F9M7_9BACT</name>
<dbReference type="AlphaFoldDB" id="A0A328F9M7"/>
<reference evidence="1 4" key="2">
    <citation type="submission" date="2019-02" db="EMBL/GenBank/DDBJ databases">
        <title>Complete genome sequence of Desulfobacter hydrogenophilus AcRS1.</title>
        <authorList>
            <person name="Marietou A."/>
            <person name="Lund M.B."/>
            <person name="Marshall I.P.G."/>
            <person name="Schreiber L."/>
            <person name="Jorgensen B."/>
        </authorList>
    </citation>
    <scope>NUCLEOTIDE SEQUENCE [LARGE SCALE GENOMIC DNA]</scope>
    <source>
        <strain evidence="1 4">AcRS1</strain>
    </source>
</reference>
<evidence type="ECO:0000313" key="3">
    <source>
        <dbReference type="Proteomes" id="UP000248798"/>
    </source>
</evidence>
<dbReference type="OrthoDB" id="9803365at2"/>
<accession>A0A328F9M7</accession>
<evidence type="ECO:0000313" key="4">
    <source>
        <dbReference type="Proteomes" id="UP000293902"/>
    </source>
</evidence>
<dbReference type="InterPro" id="IPR025293">
    <property type="entry name" value="YfiR/HmsC-like"/>
</dbReference>
<reference evidence="2 3" key="1">
    <citation type="submission" date="2018-06" db="EMBL/GenBank/DDBJ databases">
        <title>Complete Genome Sequence of Desulfobacter hydrogenophilus (DSM3380).</title>
        <authorList>
            <person name="Marietou A."/>
            <person name="Schreiber L."/>
            <person name="Marshall I."/>
            <person name="Jorgensen B."/>
        </authorList>
    </citation>
    <scope>NUCLEOTIDE SEQUENCE [LARGE SCALE GENOMIC DNA]</scope>
    <source>
        <strain evidence="2 3">DSM 3380</strain>
    </source>
</reference>
<dbReference type="EMBL" id="CP036313">
    <property type="protein sequence ID" value="QBH15244.1"/>
    <property type="molecule type" value="Genomic_DNA"/>
</dbReference>
<sequence length="201" mass="23096">MAIKTKRMQILKNKGIQIFIPVCICQFLLCIIAIGTVQSQNLEEYRVKAAFVYNFTKLIQWPETAFDSEGKNFKIAVFGNEYLKEGFQTIDGKISTGRTISIQYLDPETNDYKKTLAENQIVFISRHTRLPQILKILSNIGDRPILTIGEVKNFSRAGGIIQFFTREDHLHFEVNINRAEAHQLKFSSRLLKLAVIVNEKE</sequence>
<dbReference type="Proteomes" id="UP000293902">
    <property type="component" value="Chromosome"/>
</dbReference>
<protein>
    <submittedName>
        <fullName evidence="2">YfiR family protein</fullName>
    </submittedName>
</protein>
<dbReference type="Pfam" id="PF13689">
    <property type="entry name" value="DUF4154"/>
    <property type="match status" value="1"/>
</dbReference>
<dbReference type="Proteomes" id="UP000248798">
    <property type="component" value="Unassembled WGS sequence"/>
</dbReference>
<organism evidence="2 3">
    <name type="scientific">Desulfobacter hydrogenophilus</name>
    <dbReference type="NCBI Taxonomy" id="2291"/>
    <lineage>
        <taxon>Bacteria</taxon>
        <taxon>Pseudomonadati</taxon>
        <taxon>Thermodesulfobacteriota</taxon>
        <taxon>Desulfobacteria</taxon>
        <taxon>Desulfobacterales</taxon>
        <taxon>Desulfobacteraceae</taxon>
        <taxon>Desulfobacter</taxon>
    </lineage>
</organism>